<evidence type="ECO:0000256" key="5">
    <source>
        <dbReference type="ARBA" id="ARBA00022806"/>
    </source>
</evidence>
<dbReference type="Gene3D" id="1.10.10.160">
    <property type="match status" value="1"/>
</dbReference>
<evidence type="ECO:0000313" key="13">
    <source>
        <dbReference type="EMBL" id="MBK1632940.1"/>
    </source>
</evidence>
<dbReference type="PANTHER" id="PTHR30591:SF1">
    <property type="entry name" value="RECBCD ENZYME SUBUNIT RECC"/>
    <property type="match status" value="1"/>
</dbReference>
<gene>
    <name evidence="10 13" type="primary">recC</name>
    <name evidence="13" type="ORF">CKO31_19735</name>
</gene>
<keyword evidence="2 10" id="KW-0547">Nucleotide-binding</keyword>
<evidence type="ECO:0000256" key="8">
    <source>
        <dbReference type="ARBA" id="ARBA00023125"/>
    </source>
</evidence>
<keyword evidence="3 10" id="KW-0227">DNA damage</keyword>
<keyword evidence="14" id="KW-1185">Reference proteome</keyword>
<dbReference type="SUPFAM" id="SSF52980">
    <property type="entry name" value="Restriction endonuclease-like"/>
    <property type="match status" value="1"/>
</dbReference>
<evidence type="ECO:0000259" key="12">
    <source>
        <dbReference type="Pfam" id="PF17946"/>
    </source>
</evidence>
<comment type="subunit">
    <text evidence="10">Heterotrimer of RecB, RecC and RecD. All subunits contribute to DNA-binding.</text>
</comment>
<dbReference type="NCBIfam" id="TIGR01450">
    <property type="entry name" value="recC"/>
    <property type="match status" value="1"/>
</dbReference>
<evidence type="ECO:0000256" key="3">
    <source>
        <dbReference type="ARBA" id="ARBA00022763"/>
    </source>
</evidence>
<feature type="region of interest" description="Disordered" evidence="11">
    <location>
        <begin position="1"/>
        <end position="26"/>
    </location>
</feature>
<dbReference type="PIRSF" id="PIRSF000980">
    <property type="entry name" value="RecC"/>
    <property type="match status" value="1"/>
</dbReference>
<dbReference type="HAMAP" id="MF_01486">
    <property type="entry name" value="RecC"/>
    <property type="match status" value="1"/>
</dbReference>
<evidence type="ECO:0000256" key="10">
    <source>
        <dbReference type="HAMAP-Rule" id="MF_01486"/>
    </source>
</evidence>
<dbReference type="Pfam" id="PF17946">
    <property type="entry name" value="RecC_C"/>
    <property type="match status" value="1"/>
</dbReference>
<dbReference type="Gene3D" id="3.40.50.10930">
    <property type="match status" value="1"/>
</dbReference>
<sequence length="1150" mass="126144">MAHPQRHTGSAFESPAALDSRPVAGSDIDQTPRVRCMLTVIRSNRVEQLLAELARRLVTAPPASVLTPATVVAASPAMARWVNLRLAEVCGVAANLDYPLPATFVWRLARGLLDDLPDADPLSLDAMAWQVFAELPALLAEPAFAPLQRYLRDDADGRKRWQLATRIADVFDRCQLYRPALIRAWTDGLEVDDLEAAAAEPWQGPLWRRLVAGREQQHRVAVLDRLLAALGQPAAGALPEPVAVFAVSSLPPVLVEVLQALSRHIDVALYLHTPTAEFWSDLVSQKTLARKRLAQPDDADLWETGNPLLGSWGRQGQALQDLLLHGETPLAEEDAYAADWPKTLLGRLQQDLFALTPVPAPDERIPMPADDSVQVHLCHSPARECQVLHDSLLALFEAEPDLRPEDVLVLVPDIAAYAADIAAVFDRHRPDPTGPAAAERRSGAPFIPWNLSDIAVADEHPLVRVFLRLLALPESRFTQSEVLSYLDVPELAEHFGLDADAVTRVRDWLAAANLRWGLDGAHKAGLALPATEQNTWAQAGARLFAGYALGGAPGGDAGFAGIAPVAGVEGAGAAALGRFWRLFDRLRDTARRLAEPRTAADWQRALGRLIADFFGERDDPDGHLQRIRDAVAELAEQAAAVDEPLSPALVRTWLEARVGGTGTGTERRGGRWFSGGVTFCGMRPLRSLPFQVICVLGLDDDAFPRRDRPVEFDPMRRSWRPGDPRKADEDRYLFLETLLGARRRLYLSCVGRDIRSNEPRQPSVLLRELLDHMDQYFVAAEGGGPLSKAVTRVHALQPFSPARFDPQDPSFDQDWCRVAGQVQAAAGGQATAAPVDWPTDPLPEPPEPMRDVTLTQLERFLVHPVRCFAQIRLGVYLLEREPEADDEPFALDGLAGWQLKTRLMADRLAGRPATADRLAAEGVLPHGAFGGLTLEREAQGLAGLAQDLAPYCGQSRARLDLDLTCADHPGSPWRLTGQVDGLYPGLGLLRWRAGKLRGEDRLRLWLAHLARWAVADADLVTAPEPSRLFGEEDSFVLAEPVAQAEARVRLCELVSLYWQGVQRPLPIFRRASFALAERWDDGDDVSQERARNAAARAWDGNAFNQISGDADDDYVRLVLRDVTGDPLAHPDFERLALLLYGPLLAAGADA</sequence>
<dbReference type="InterPro" id="IPR027417">
    <property type="entry name" value="P-loop_NTPase"/>
</dbReference>
<dbReference type="CDD" id="cd22353">
    <property type="entry name" value="RecC_C-like"/>
    <property type="match status" value="1"/>
</dbReference>
<dbReference type="Gene3D" id="3.40.50.300">
    <property type="entry name" value="P-loop containing nucleotide triphosphate hydrolases"/>
    <property type="match status" value="1"/>
</dbReference>
<keyword evidence="4 10" id="KW-0378">Hydrolase</keyword>
<keyword evidence="8 10" id="KW-0238">DNA-binding</keyword>
<evidence type="ECO:0000256" key="1">
    <source>
        <dbReference type="ARBA" id="ARBA00022722"/>
    </source>
</evidence>
<evidence type="ECO:0000256" key="6">
    <source>
        <dbReference type="ARBA" id="ARBA00022839"/>
    </source>
</evidence>
<comment type="similarity">
    <text evidence="10">Belongs to the RecC family.</text>
</comment>
<evidence type="ECO:0000256" key="7">
    <source>
        <dbReference type="ARBA" id="ARBA00022840"/>
    </source>
</evidence>
<dbReference type="InterPro" id="IPR013986">
    <property type="entry name" value="DExx_box_DNA_helicase_dom_sf"/>
</dbReference>
<dbReference type="InterPro" id="IPR006697">
    <property type="entry name" value="RecC"/>
</dbReference>
<keyword evidence="1 10" id="KW-0540">Nuclease</keyword>
<evidence type="ECO:0000256" key="9">
    <source>
        <dbReference type="ARBA" id="ARBA00023204"/>
    </source>
</evidence>
<dbReference type="Pfam" id="PF04257">
    <property type="entry name" value="Exonuc_V_gamma"/>
    <property type="match status" value="1"/>
</dbReference>
<keyword evidence="6 10" id="KW-0269">Exonuclease</keyword>
<evidence type="ECO:0000256" key="2">
    <source>
        <dbReference type="ARBA" id="ARBA00022741"/>
    </source>
</evidence>
<comment type="miscellaneous">
    <text evidence="10">In the RecBCD complex, RecB has a slow 3'-5' helicase, an exonuclease activity and loads RecA onto ssDNA, RecD has a fast 5'-3' helicase activity, while RecC stimulates the ATPase and processivity of the RecB helicase and contributes to recognition of the Chi site.</text>
</comment>
<dbReference type="PANTHER" id="PTHR30591">
    <property type="entry name" value="RECBCD ENZYME SUBUNIT RECC"/>
    <property type="match status" value="1"/>
</dbReference>
<accession>A0ABS1CLY8</accession>
<dbReference type="Proteomes" id="UP000748752">
    <property type="component" value="Unassembled WGS sequence"/>
</dbReference>
<evidence type="ECO:0000256" key="4">
    <source>
        <dbReference type="ARBA" id="ARBA00022801"/>
    </source>
</evidence>
<keyword evidence="5 10" id="KW-0347">Helicase</keyword>
<evidence type="ECO:0000256" key="11">
    <source>
        <dbReference type="SAM" id="MobiDB-lite"/>
    </source>
</evidence>
<keyword evidence="9 10" id="KW-0234">DNA repair</keyword>
<name>A0ABS1CLY8_9GAMM</name>
<dbReference type="Gene3D" id="1.10.486.10">
    <property type="entry name" value="PCRA, domain 4"/>
    <property type="match status" value="1"/>
</dbReference>
<feature type="domain" description="RecC C-terminal" evidence="12">
    <location>
        <begin position="850"/>
        <end position="1077"/>
    </location>
</feature>
<dbReference type="InterPro" id="IPR041500">
    <property type="entry name" value="RecC_C"/>
</dbReference>
<protein>
    <recommendedName>
        <fullName evidence="10">RecBCD enzyme subunit RecC</fullName>
    </recommendedName>
    <alternativeName>
        <fullName evidence="10">Exonuclease V subunit RecC</fullName>
        <shortName evidence="10">ExoV subunit RecC</shortName>
    </alternativeName>
    <alternativeName>
        <fullName evidence="10">Helicase/nuclease RecBCD subunit RecC</fullName>
    </alternativeName>
</protein>
<keyword evidence="7 10" id="KW-0067">ATP-binding</keyword>
<comment type="function">
    <text evidence="10">A helicase/nuclease that prepares dsDNA breaks (DSB) for recombinational DNA repair. Binds to DSBs and unwinds DNA via a highly rapid and processive ATP-dependent bidirectional helicase activity. Unwinds dsDNA until it encounters a Chi (crossover hotspot instigator) sequence from the 3' direction. Cuts ssDNA a few nucleotides 3' to the Chi site. The properties and activities of the enzyme are changed at Chi. The Chi-altered holoenzyme produces a long 3'-ssDNA overhang and facilitates RecA-binding to the ssDNA for homologous DNA recombination and repair. Holoenzyme degrades any linearized DNA that is unable to undergo homologous recombination. In the holoenzyme this subunit recognizes the wild-type Chi sequence, and when added to isolated RecB increases its ATP-dependent helicase processivity.</text>
</comment>
<dbReference type="InterPro" id="IPR011335">
    <property type="entry name" value="Restrct_endonuc-II-like"/>
</dbReference>
<proteinExistence type="inferred from homology"/>
<dbReference type="SUPFAM" id="SSF52540">
    <property type="entry name" value="P-loop containing nucleoside triphosphate hydrolases"/>
    <property type="match status" value="2"/>
</dbReference>
<comment type="caution">
    <text evidence="13">The sequence shown here is derived from an EMBL/GenBank/DDBJ whole genome shotgun (WGS) entry which is preliminary data.</text>
</comment>
<dbReference type="Gene3D" id="1.10.10.990">
    <property type="match status" value="1"/>
</dbReference>
<organism evidence="13 14">
    <name type="scientific">Thiohalocapsa halophila</name>
    <dbReference type="NCBI Taxonomy" id="69359"/>
    <lineage>
        <taxon>Bacteria</taxon>
        <taxon>Pseudomonadati</taxon>
        <taxon>Pseudomonadota</taxon>
        <taxon>Gammaproteobacteria</taxon>
        <taxon>Chromatiales</taxon>
        <taxon>Chromatiaceae</taxon>
        <taxon>Thiohalocapsa</taxon>
    </lineage>
</organism>
<dbReference type="EMBL" id="NRRV01000062">
    <property type="protein sequence ID" value="MBK1632940.1"/>
    <property type="molecule type" value="Genomic_DNA"/>
</dbReference>
<reference evidence="13 14" key="1">
    <citation type="journal article" date="2020" name="Microorganisms">
        <title>Osmotic Adaptation and Compatible Solute Biosynthesis of Phototrophic Bacteria as Revealed from Genome Analyses.</title>
        <authorList>
            <person name="Imhoff J.F."/>
            <person name="Rahn T."/>
            <person name="Kunzel S."/>
            <person name="Keller A."/>
            <person name="Neulinger S.C."/>
        </authorList>
    </citation>
    <scope>NUCLEOTIDE SEQUENCE [LARGE SCALE GENOMIC DNA]</scope>
    <source>
        <strain evidence="13 14">DSM 6210</strain>
    </source>
</reference>
<evidence type="ECO:0000313" key="14">
    <source>
        <dbReference type="Proteomes" id="UP000748752"/>
    </source>
</evidence>